<dbReference type="EMBL" id="ML977159">
    <property type="protein sequence ID" value="KAF1986079.1"/>
    <property type="molecule type" value="Genomic_DNA"/>
</dbReference>
<protein>
    <submittedName>
        <fullName evidence="2">Uncharacterized protein</fullName>
    </submittedName>
</protein>
<sequence length="179" mass="20627">MSSTRFNSAYKRTPVAAIQRDVAIPLLDLFLQLQATQRAEDSARYLVTEDIERTLNDVWTAATRPPRRSRGRPRADRGEKPDSAMAILRAKAKQVIAEQRRAKKENGITTRRSTRLKEKGVEIDAYFTAEWRDRWKRAAIKAGRATTWRTGWEQQPLALYEKLPKNMATALFLLRTEVL</sequence>
<dbReference type="AlphaFoldDB" id="A0A6G1GZA0"/>
<proteinExistence type="predicted"/>
<evidence type="ECO:0000313" key="3">
    <source>
        <dbReference type="Proteomes" id="UP000800041"/>
    </source>
</evidence>
<accession>A0A6G1GZA0</accession>
<dbReference type="Proteomes" id="UP000800041">
    <property type="component" value="Unassembled WGS sequence"/>
</dbReference>
<gene>
    <name evidence="2" type="ORF">K402DRAFT_394313</name>
</gene>
<reference evidence="2" key="1">
    <citation type="journal article" date="2020" name="Stud. Mycol.">
        <title>101 Dothideomycetes genomes: a test case for predicting lifestyles and emergence of pathogens.</title>
        <authorList>
            <person name="Haridas S."/>
            <person name="Albert R."/>
            <person name="Binder M."/>
            <person name="Bloem J."/>
            <person name="Labutti K."/>
            <person name="Salamov A."/>
            <person name="Andreopoulos B."/>
            <person name="Baker S."/>
            <person name="Barry K."/>
            <person name="Bills G."/>
            <person name="Bluhm B."/>
            <person name="Cannon C."/>
            <person name="Castanera R."/>
            <person name="Culley D."/>
            <person name="Daum C."/>
            <person name="Ezra D."/>
            <person name="Gonzalez J."/>
            <person name="Henrissat B."/>
            <person name="Kuo A."/>
            <person name="Liang C."/>
            <person name="Lipzen A."/>
            <person name="Lutzoni F."/>
            <person name="Magnuson J."/>
            <person name="Mondo S."/>
            <person name="Nolan M."/>
            <person name="Ohm R."/>
            <person name="Pangilinan J."/>
            <person name="Park H.-J."/>
            <person name="Ramirez L."/>
            <person name="Alfaro M."/>
            <person name="Sun H."/>
            <person name="Tritt A."/>
            <person name="Yoshinaga Y."/>
            <person name="Zwiers L.-H."/>
            <person name="Turgeon B."/>
            <person name="Goodwin S."/>
            <person name="Spatafora J."/>
            <person name="Crous P."/>
            <person name="Grigoriev I."/>
        </authorList>
    </citation>
    <scope>NUCLEOTIDE SEQUENCE</scope>
    <source>
        <strain evidence="2">CBS 113979</strain>
    </source>
</reference>
<name>A0A6G1GZA0_9PEZI</name>
<keyword evidence="3" id="KW-1185">Reference proteome</keyword>
<evidence type="ECO:0000256" key="1">
    <source>
        <dbReference type="SAM" id="MobiDB-lite"/>
    </source>
</evidence>
<evidence type="ECO:0000313" key="2">
    <source>
        <dbReference type="EMBL" id="KAF1986079.1"/>
    </source>
</evidence>
<dbReference type="OrthoDB" id="3261222at2759"/>
<organism evidence="2 3">
    <name type="scientific">Aulographum hederae CBS 113979</name>
    <dbReference type="NCBI Taxonomy" id="1176131"/>
    <lineage>
        <taxon>Eukaryota</taxon>
        <taxon>Fungi</taxon>
        <taxon>Dikarya</taxon>
        <taxon>Ascomycota</taxon>
        <taxon>Pezizomycotina</taxon>
        <taxon>Dothideomycetes</taxon>
        <taxon>Pleosporomycetidae</taxon>
        <taxon>Aulographales</taxon>
        <taxon>Aulographaceae</taxon>
    </lineage>
</organism>
<feature type="region of interest" description="Disordered" evidence="1">
    <location>
        <begin position="59"/>
        <end position="81"/>
    </location>
</feature>